<evidence type="ECO:0000256" key="1">
    <source>
        <dbReference type="ARBA" id="ARBA00010617"/>
    </source>
</evidence>
<organism evidence="3 4">
    <name type="scientific">Streptomyces fildesensis</name>
    <dbReference type="NCBI Taxonomy" id="375757"/>
    <lineage>
        <taxon>Bacteria</taxon>
        <taxon>Bacillati</taxon>
        <taxon>Actinomycetota</taxon>
        <taxon>Actinomycetes</taxon>
        <taxon>Kitasatosporales</taxon>
        <taxon>Streptomycetaceae</taxon>
        <taxon>Streptomyces</taxon>
    </lineage>
</organism>
<evidence type="ECO:0000313" key="4">
    <source>
        <dbReference type="Proteomes" id="UP001614394"/>
    </source>
</evidence>
<dbReference type="Pfam" id="PF00067">
    <property type="entry name" value="p450"/>
    <property type="match status" value="2"/>
</dbReference>
<keyword evidence="2" id="KW-0560">Oxidoreductase</keyword>
<dbReference type="InterPro" id="IPR002397">
    <property type="entry name" value="Cyt_P450_B"/>
</dbReference>
<keyword evidence="2" id="KW-0349">Heme</keyword>
<reference evidence="3 4" key="1">
    <citation type="submission" date="2024-10" db="EMBL/GenBank/DDBJ databases">
        <title>The Natural Products Discovery Center: Release of the First 8490 Sequenced Strains for Exploring Actinobacteria Biosynthetic Diversity.</title>
        <authorList>
            <person name="Kalkreuter E."/>
            <person name="Kautsar S.A."/>
            <person name="Yang D."/>
            <person name="Bader C.D."/>
            <person name="Teijaro C.N."/>
            <person name="Fluegel L."/>
            <person name="Davis C.M."/>
            <person name="Simpson J.R."/>
            <person name="Lauterbach L."/>
            <person name="Steele A.D."/>
            <person name="Gui C."/>
            <person name="Meng S."/>
            <person name="Li G."/>
            <person name="Viehrig K."/>
            <person name="Ye F."/>
            <person name="Su P."/>
            <person name="Kiefer A.F."/>
            <person name="Nichols A."/>
            <person name="Cepeda A.J."/>
            <person name="Yan W."/>
            <person name="Fan B."/>
            <person name="Jiang Y."/>
            <person name="Adhikari A."/>
            <person name="Zheng C.-J."/>
            <person name="Schuster L."/>
            <person name="Cowan T.M."/>
            <person name="Smanski M.J."/>
            <person name="Chevrette M.G."/>
            <person name="De Carvalho L.P.S."/>
            <person name="Shen B."/>
        </authorList>
    </citation>
    <scope>NUCLEOTIDE SEQUENCE [LARGE SCALE GENOMIC DNA]</scope>
    <source>
        <strain evidence="3 4">NPDC053399</strain>
    </source>
</reference>
<dbReference type="SUPFAM" id="SSF48264">
    <property type="entry name" value="Cytochrome P450"/>
    <property type="match status" value="1"/>
</dbReference>
<dbReference type="RefSeq" id="WP_399656375.1">
    <property type="nucleotide sequence ID" value="NZ_JBITYG010000013.1"/>
</dbReference>
<dbReference type="PROSITE" id="PS00086">
    <property type="entry name" value="CYTOCHROME_P450"/>
    <property type="match status" value="1"/>
</dbReference>
<protein>
    <submittedName>
        <fullName evidence="3">Cytochrome P450</fullName>
    </submittedName>
</protein>
<dbReference type="InterPro" id="IPR036396">
    <property type="entry name" value="Cyt_P450_sf"/>
</dbReference>
<dbReference type="PANTHER" id="PTHR46696:SF1">
    <property type="entry name" value="CYTOCHROME P450 YJIB-RELATED"/>
    <property type="match status" value="1"/>
</dbReference>
<proteinExistence type="inferred from homology"/>
<keyword evidence="2" id="KW-0408">Iron</keyword>
<dbReference type="CDD" id="cd11029">
    <property type="entry name" value="CYP107-like"/>
    <property type="match status" value="1"/>
</dbReference>
<dbReference type="InterPro" id="IPR017972">
    <property type="entry name" value="Cyt_P450_CS"/>
</dbReference>
<name>A0ABW8CIE8_9ACTN</name>
<accession>A0ABW8CIE8</accession>
<dbReference type="Gene3D" id="1.10.630.10">
    <property type="entry name" value="Cytochrome P450"/>
    <property type="match status" value="1"/>
</dbReference>
<sequence>MTCPVDHSRIALDPLVRDLVGEGARLRQAGPVVAIEVPGGVECWAVTRHTEARRLLTDARLVKDINRWGAWTRGEIPTTWPLIGLVAPGTSMVTADGDEHKRQRLLTAQALTPRRMERLRPRIEEITRTILDEFEAAGAGGAVVDFKTVFAFKLPMRVISELMGVEATEHTRLRELYDTFFSSVTPADEVRAAMAELFAFFASVVAEKKRRPGDDLTSALLAATEGGDRLSDEELVGTLLVMIAAGHETTINLMVSAVRGLLTHPDQLALVRSGAVPWAAVVEETLRWSPPTTNFLFRYATEDIPVGGVVIKEGDAVMISYGAIGRDEVQHGPTAEEFDITRDAARHLSFGYGPHVCPGAPLGRLEALVALPALFDRFPALALAVPEEQLANNPSILVNSLRELPVRLSE</sequence>
<gene>
    <name evidence="3" type="ORF">ACIGXA_34215</name>
</gene>
<dbReference type="PRINTS" id="PR00359">
    <property type="entry name" value="BP450"/>
</dbReference>
<dbReference type="PANTHER" id="PTHR46696">
    <property type="entry name" value="P450, PUTATIVE (EUROFUNG)-RELATED"/>
    <property type="match status" value="1"/>
</dbReference>
<comment type="caution">
    <text evidence="3">The sequence shown here is derived from an EMBL/GenBank/DDBJ whole genome shotgun (WGS) entry which is preliminary data.</text>
</comment>
<dbReference type="EMBL" id="JBITYG010000013">
    <property type="protein sequence ID" value="MFI9105572.1"/>
    <property type="molecule type" value="Genomic_DNA"/>
</dbReference>
<dbReference type="Proteomes" id="UP001614394">
    <property type="component" value="Unassembled WGS sequence"/>
</dbReference>
<dbReference type="InterPro" id="IPR001128">
    <property type="entry name" value="Cyt_P450"/>
</dbReference>
<comment type="similarity">
    <text evidence="1 2">Belongs to the cytochrome P450 family.</text>
</comment>
<evidence type="ECO:0000313" key="3">
    <source>
        <dbReference type="EMBL" id="MFI9105572.1"/>
    </source>
</evidence>
<keyword evidence="2" id="KW-0503">Monooxygenase</keyword>
<evidence type="ECO:0000256" key="2">
    <source>
        <dbReference type="RuleBase" id="RU000461"/>
    </source>
</evidence>
<dbReference type="PRINTS" id="PR00385">
    <property type="entry name" value="P450"/>
</dbReference>
<keyword evidence="4" id="KW-1185">Reference proteome</keyword>
<keyword evidence="2" id="KW-0479">Metal-binding</keyword>